<dbReference type="GO" id="GO:0005886">
    <property type="term" value="C:plasma membrane"/>
    <property type="evidence" value="ECO:0007669"/>
    <property type="project" value="UniProtKB-SubCell"/>
</dbReference>
<gene>
    <name evidence="8" type="ORF">FNH13_11195</name>
</gene>
<dbReference type="Proteomes" id="UP000315395">
    <property type="component" value="Chromosome"/>
</dbReference>
<evidence type="ECO:0000256" key="1">
    <source>
        <dbReference type="ARBA" id="ARBA00004370"/>
    </source>
</evidence>
<dbReference type="PANTHER" id="PTHR23427">
    <property type="entry name" value="SURFEIT LOCUS PROTEIN"/>
    <property type="match status" value="1"/>
</dbReference>
<dbReference type="CDD" id="cd06662">
    <property type="entry name" value="SURF1"/>
    <property type="match status" value="1"/>
</dbReference>
<dbReference type="AlphaFoldDB" id="A0A516GBE8"/>
<organism evidence="8 9">
    <name type="scientific">Ornithinimicrobium ciconiae</name>
    <dbReference type="NCBI Taxonomy" id="2594265"/>
    <lineage>
        <taxon>Bacteria</taxon>
        <taxon>Bacillati</taxon>
        <taxon>Actinomycetota</taxon>
        <taxon>Actinomycetes</taxon>
        <taxon>Micrococcales</taxon>
        <taxon>Ornithinimicrobiaceae</taxon>
        <taxon>Ornithinimicrobium</taxon>
    </lineage>
</organism>
<keyword evidence="9" id="KW-1185">Reference proteome</keyword>
<dbReference type="OrthoDB" id="9807214at2"/>
<evidence type="ECO:0000313" key="9">
    <source>
        <dbReference type="Proteomes" id="UP000315395"/>
    </source>
</evidence>
<evidence type="ECO:0000256" key="5">
    <source>
        <dbReference type="ARBA" id="ARBA00023136"/>
    </source>
</evidence>
<keyword evidence="4" id="KW-1133">Transmembrane helix</keyword>
<dbReference type="KEGG" id="orz:FNH13_11195"/>
<reference evidence="8 9" key="1">
    <citation type="submission" date="2019-07" db="EMBL/GenBank/DDBJ databases">
        <title>complete genome sequencing of Ornithinimicrobium sp. H23M54.</title>
        <authorList>
            <person name="Bae J.-W."/>
            <person name="Lee S.-Y."/>
        </authorList>
    </citation>
    <scope>NUCLEOTIDE SEQUENCE [LARGE SCALE GENOMIC DNA]</scope>
    <source>
        <strain evidence="8 9">H23M54</strain>
    </source>
</reference>
<dbReference type="RefSeq" id="WP_143783495.1">
    <property type="nucleotide sequence ID" value="NZ_CP041616.1"/>
</dbReference>
<keyword evidence="3" id="KW-0812">Transmembrane</keyword>
<dbReference type="InterPro" id="IPR045214">
    <property type="entry name" value="Surf1/Surf4"/>
</dbReference>
<comment type="similarity">
    <text evidence="2 6">Belongs to the SURF1 family.</text>
</comment>
<evidence type="ECO:0000256" key="2">
    <source>
        <dbReference type="ARBA" id="ARBA00007165"/>
    </source>
</evidence>
<dbReference type="PANTHER" id="PTHR23427:SF2">
    <property type="entry name" value="SURFEIT LOCUS PROTEIN 1"/>
    <property type="match status" value="1"/>
</dbReference>
<evidence type="ECO:0000256" key="3">
    <source>
        <dbReference type="ARBA" id="ARBA00022692"/>
    </source>
</evidence>
<keyword evidence="6" id="KW-1003">Cell membrane</keyword>
<protein>
    <recommendedName>
        <fullName evidence="6">SURF1-like protein</fullName>
    </recommendedName>
</protein>
<evidence type="ECO:0000256" key="7">
    <source>
        <dbReference type="SAM" id="MobiDB-lite"/>
    </source>
</evidence>
<proteinExistence type="inferred from homology"/>
<dbReference type="PROSITE" id="PS50895">
    <property type="entry name" value="SURF1"/>
    <property type="match status" value="1"/>
</dbReference>
<accession>A0A516GBE8</accession>
<comment type="subcellular location">
    <subcellularLocation>
        <location evidence="6">Cell membrane</location>
        <topology evidence="6">Multi-pass membrane protein</topology>
    </subcellularLocation>
    <subcellularLocation>
        <location evidence="1">Membrane</location>
    </subcellularLocation>
</comment>
<evidence type="ECO:0000313" key="8">
    <source>
        <dbReference type="EMBL" id="QDO88818.1"/>
    </source>
</evidence>
<evidence type="ECO:0000256" key="4">
    <source>
        <dbReference type="ARBA" id="ARBA00022989"/>
    </source>
</evidence>
<feature type="region of interest" description="Disordered" evidence="7">
    <location>
        <begin position="248"/>
        <end position="270"/>
    </location>
</feature>
<sequence>MLRTLLTRRWLVALALAVLFAVVAVLLGNWQHSRHEEKVAARDRVEAHYDATPVPLETVLQDGPLDPDQEWTRVSARGSYVPAEQLFVRNRPLNKTYGYEIVVPLETASGTLVVNRGWAPNAENAATLPQVPPAPEGPVEVTGWLRPGEADLGRDLPEGQLASINLGDAAAQWQRPVLGAYLILETEQYADRPGVTIERPVPLEAPRTELGSHFAYTLQWWLTAPVGLILVLVMARREWHDSLAEGATVGERTARPPKPKKVRIWDEEDE</sequence>
<keyword evidence="5" id="KW-0472">Membrane</keyword>
<dbReference type="EMBL" id="CP041616">
    <property type="protein sequence ID" value="QDO88818.1"/>
    <property type="molecule type" value="Genomic_DNA"/>
</dbReference>
<dbReference type="InterPro" id="IPR002994">
    <property type="entry name" value="Surf1/Shy1"/>
</dbReference>
<evidence type="ECO:0000256" key="6">
    <source>
        <dbReference type="RuleBase" id="RU363076"/>
    </source>
</evidence>
<name>A0A516GBE8_9MICO</name>
<dbReference type="Pfam" id="PF02104">
    <property type="entry name" value="SURF1"/>
    <property type="match status" value="1"/>
</dbReference>